<keyword evidence="2" id="KW-0238">DNA-binding</keyword>
<name>A0A809S5V3_9BACT</name>
<dbReference type="InterPro" id="IPR001845">
    <property type="entry name" value="HTH_ArsR_DNA-bd_dom"/>
</dbReference>
<evidence type="ECO:0000259" key="4">
    <source>
        <dbReference type="PROSITE" id="PS50987"/>
    </source>
</evidence>
<dbReference type="NCBIfam" id="NF033788">
    <property type="entry name" value="HTH_metalloreg"/>
    <property type="match status" value="1"/>
</dbReference>
<dbReference type="PROSITE" id="PS50987">
    <property type="entry name" value="HTH_ARSR_2"/>
    <property type="match status" value="1"/>
</dbReference>
<dbReference type="PANTHER" id="PTHR43132">
    <property type="entry name" value="ARSENICAL RESISTANCE OPERON REPRESSOR ARSR-RELATED"/>
    <property type="match status" value="1"/>
</dbReference>
<dbReference type="PANTHER" id="PTHR43132:SF2">
    <property type="entry name" value="ARSENICAL RESISTANCE OPERON REPRESSOR ARSR-RELATED"/>
    <property type="match status" value="1"/>
</dbReference>
<dbReference type="CDD" id="cd00090">
    <property type="entry name" value="HTH_ARSR"/>
    <property type="match status" value="1"/>
</dbReference>
<dbReference type="InterPro" id="IPR036390">
    <property type="entry name" value="WH_DNA-bd_sf"/>
</dbReference>
<feature type="domain" description="HTH arsR-type" evidence="4">
    <location>
        <begin position="20"/>
        <end position="114"/>
    </location>
</feature>
<dbReference type="SMART" id="SM00418">
    <property type="entry name" value="HTH_ARSR"/>
    <property type="match status" value="1"/>
</dbReference>
<dbReference type="InterPro" id="IPR011991">
    <property type="entry name" value="ArsR-like_HTH"/>
</dbReference>
<dbReference type="Gene3D" id="1.10.10.10">
    <property type="entry name" value="Winged helix-like DNA-binding domain superfamily/Winged helix DNA-binding domain"/>
    <property type="match status" value="1"/>
</dbReference>
<evidence type="ECO:0000256" key="1">
    <source>
        <dbReference type="ARBA" id="ARBA00023015"/>
    </source>
</evidence>
<dbReference type="Proteomes" id="UP000662873">
    <property type="component" value="Chromosome"/>
</dbReference>
<accession>A0A809S5V3</accession>
<evidence type="ECO:0000313" key="5">
    <source>
        <dbReference type="EMBL" id="BBO24356.1"/>
    </source>
</evidence>
<dbReference type="InterPro" id="IPR036388">
    <property type="entry name" value="WH-like_DNA-bd_sf"/>
</dbReference>
<evidence type="ECO:0000256" key="2">
    <source>
        <dbReference type="ARBA" id="ARBA00023125"/>
    </source>
</evidence>
<gene>
    <name evidence="5" type="ORF">NPRO_19510</name>
</gene>
<dbReference type="KEGG" id="npy:NPRO_19510"/>
<evidence type="ECO:0000256" key="3">
    <source>
        <dbReference type="ARBA" id="ARBA00023163"/>
    </source>
</evidence>
<dbReference type="PRINTS" id="PR00778">
    <property type="entry name" value="HTHARSR"/>
</dbReference>
<dbReference type="Pfam" id="PF01022">
    <property type="entry name" value="HTH_5"/>
    <property type="match status" value="1"/>
</dbReference>
<sequence>MYTYDMMEEMSECTVLSCPAQFSRLSAEAKLFQSLSDATRLAILKALVVRPLRVVDLCALTGRAQPNVSAHLACLRDSGLVIGKPKGRETYYAIAEPEMIAALKATERVVSKVGHRICGCPLLPLLEQ</sequence>
<dbReference type="AlphaFoldDB" id="A0A809S5V3"/>
<dbReference type="EMBL" id="AP021858">
    <property type="protein sequence ID" value="BBO24356.1"/>
    <property type="molecule type" value="Genomic_DNA"/>
</dbReference>
<keyword evidence="3" id="KW-0804">Transcription</keyword>
<dbReference type="GO" id="GO:0003700">
    <property type="term" value="F:DNA-binding transcription factor activity"/>
    <property type="evidence" value="ECO:0007669"/>
    <property type="project" value="InterPro"/>
</dbReference>
<organism evidence="5 6">
    <name type="scientific">Candidatus Nitrosymbiomonas proteolyticus</name>
    <dbReference type="NCBI Taxonomy" id="2608984"/>
    <lineage>
        <taxon>Bacteria</taxon>
        <taxon>Bacillati</taxon>
        <taxon>Armatimonadota</taxon>
        <taxon>Armatimonadota incertae sedis</taxon>
        <taxon>Candidatus Nitrosymbiomonas</taxon>
    </lineage>
</organism>
<dbReference type="SUPFAM" id="SSF46785">
    <property type="entry name" value="Winged helix' DNA-binding domain"/>
    <property type="match status" value="1"/>
</dbReference>
<evidence type="ECO:0000313" key="6">
    <source>
        <dbReference type="Proteomes" id="UP000662873"/>
    </source>
</evidence>
<protein>
    <submittedName>
        <fullName evidence="5">Cobalamin binding protein</fullName>
    </submittedName>
</protein>
<proteinExistence type="predicted"/>
<dbReference type="InterPro" id="IPR051011">
    <property type="entry name" value="Metal_resp_trans_reg"/>
</dbReference>
<reference evidence="5" key="1">
    <citation type="journal article" name="DNA Res.">
        <title>The physiological potential of anammox bacteria as revealed by their core genome structure.</title>
        <authorList>
            <person name="Okubo T."/>
            <person name="Toyoda A."/>
            <person name="Fukuhara K."/>
            <person name="Uchiyama I."/>
            <person name="Harigaya Y."/>
            <person name="Kuroiwa M."/>
            <person name="Suzuki T."/>
            <person name="Murakami Y."/>
            <person name="Suwa Y."/>
            <person name="Takami H."/>
        </authorList>
    </citation>
    <scope>NUCLEOTIDE SEQUENCE</scope>
    <source>
        <strain evidence="5">317325-2</strain>
    </source>
</reference>
<dbReference type="GO" id="GO:0003677">
    <property type="term" value="F:DNA binding"/>
    <property type="evidence" value="ECO:0007669"/>
    <property type="project" value="UniProtKB-KW"/>
</dbReference>
<keyword evidence="1" id="KW-0805">Transcription regulation</keyword>